<keyword evidence="2" id="KW-1185">Reference proteome</keyword>
<reference evidence="1 2" key="1">
    <citation type="submission" date="2019-05" db="EMBL/GenBank/DDBJ databases">
        <title>Another draft genome of Portunus trituberculatus and its Hox gene families provides insights of decapod evolution.</title>
        <authorList>
            <person name="Jeong J.-H."/>
            <person name="Song I."/>
            <person name="Kim S."/>
            <person name="Choi T."/>
            <person name="Kim D."/>
            <person name="Ryu S."/>
            <person name="Kim W."/>
        </authorList>
    </citation>
    <scope>NUCLEOTIDE SEQUENCE [LARGE SCALE GENOMIC DNA]</scope>
    <source>
        <tissue evidence="1">Muscle</tissue>
    </source>
</reference>
<dbReference type="Proteomes" id="UP000324222">
    <property type="component" value="Unassembled WGS sequence"/>
</dbReference>
<organism evidence="1 2">
    <name type="scientific">Portunus trituberculatus</name>
    <name type="common">Swimming crab</name>
    <name type="synonym">Neptunus trituberculatus</name>
    <dbReference type="NCBI Taxonomy" id="210409"/>
    <lineage>
        <taxon>Eukaryota</taxon>
        <taxon>Metazoa</taxon>
        <taxon>Ecdysozoa</taxon>
        <taxon>Arthropoda</taxon>
        <taxon>Crustacea</taxon>
        <taxon>Multicrustacea</taxon>
        <taxon>Malacostraca</taxon>
        <taxon>Eumalacostraca</taxon>
        <taxon>Eucarida</taxon>
        <taxon>Decapoda</taxon>
        <taxon>Pleocyemata</taxon>
        <taxon>Brachyura</taxon>
        <taxon>Eubrachyura</taxon>
        <taxon>Portunoidea</taxon>
        <taxon>Portunidae</taxon>
        <taxon>Portuninae</taxon>
        <taxon>Portunus</taxon>
    </lineage>
</organism>
<evidence type="ECO:0000313" key="2">
    <source>
        <dbReference type="Proteomes" id="UP000324222"/>
    </source>
</evidence>
<accession>A0A5B7IBW3</accession>
<dbReference type="EMBL" id="VSRR010061120">
    <property type="protein sequence ID" value="MPC82941.1"/>
    <property type="molecule type" value="Genomic_DNA"/>
</dbReference>
<evidence type="ECO:0000313" key="1">
    <source>
        <dbReference type="EMBL" id="MPC82941.1"/>
    </source>
</evidence>
<protein>
    <submittedName>
        <fullName evidence="1">Uncharacterized protein</fullName>
    </submittedName>
</protein>
<sequence length="137" mass="14862">MVMTVVVVVVVVRGQYEVAHESCLRPLQTSHAGLERLESSFSSWPADVAVLLVGNSVYRIFSSASTSGDQLARQEWDVSYQTISTELDLVGANYVHILSFDTHTGYSANCSRDSLTTSGIHHSLSLSSPLCGTNLKL</sequence>
<dbReference type="AlphaFoldDB" id="A0A5B7IBW3"/>
<comment type="caution">
    <text evidence="1">The sequence shown here is derived from an EMBL/GenBank/DDBJ whole genome shotgun (WGS) entry which is preliminary data.</text>
</comment>
<gene>
    <name evidence="1" type="ORF">E2C01_077630</name>
</gene>
<name>A0A5B7IBW3_PORTR</name>
<proteinExistence type="predicted"/>